<keyword evidence="2" id="KW-0449">Lipoprotein</keyword>
<sequence length="212" mass="24378">MQGSKILSYGNFAVLIAGSLLFTLGCKPTYLSEEGLKSYVLDPDNELTKEISYKDYSVKVTFRPADLLIAQETGGETEVEKEELERLRQKYSDHYYFILSLSRDNKEAHYQTGQGFGQFSELVQRLSFRMHEYVNLTTSAQDTIHVGDYIFPRTYGMGGATNLMFAFNREKSIGKEWLQLNLKEFGLGVGNQNFRFRIEDIETVPKINFKEK</sequence>
<keyword evidence="1" id="KW-0812">Transmembrane</keyword>
<dbReference type="AlphaFoldDB" id="L8JWH0"/>
<dbReference type="OrthoDB" id="1431329at2"/>
<accession>L8JWH0</accession>
<dbReference type="PROSITE" id="PS51257">
    <property type="entry name" value="PROKAR_LIPOPROTEIN"/>
    <property type="match status" value="1"/>
</dbReference>
<dbReference type="STRING" id="1237149.C900_04243"/>
<protein>
    <submittedName>
        <fullName evidence="2">Putative lipoprotein</fullName>
    </submittedName>
</protein>
<feature type="transmembrane region" description="Helical" evidence="1">
    <location>
        <begin position="6"/>
        <end position="26"/>
    </location>
</feature>
<dbReference type="eggNOG" id="ENOG5032BEC">
    <property type="taxonomic scope" value="Bacteria"/>
</dbReference>
<keyword evidence="1" id="KW-1133">Transmembrane helix</keyword>
<evidence type="ECO:0000256" key="1">
    <source>
        <dbReference type="SAM" id="Phobius"/>
    </source>
</evidence>
<name>L8JWH0_9BACT</name>
<proteinExistence type="predicted"/>
<organism evidence="2 3">
    <name type="scientific">Fulvivirga imtechensis AK7</name>
    <dbReference type="NCBI Taxonomy" id="1237149"/>
    <lineage>
        <taxon>Bacteria</taxon>
        <taxon>Pseudomonadati</taxon>
        <taxon>Bacteroidota</taxon>
        <taxon>Cytophagia</taxon>
        <taxon>Cytophagales</taxon>
        <taxon>Fulvivirgaceae</taxon>
        <taxon>Fulvivirga</taxon>
    </lineage>
</organism>
<evidence type="ECO:0000313" key="2">
    <source>
        <dbReference type="EMBL" id="ELR73391.1"/>
    </source>
</evidence>
<reference evidence="2 3" key="1">
    <citation type="submission" date="2012-12" db="EMBL/GenBank/DDBJ databases">
        <title>Genome assembly of Fulvivirga imtechensis AK7.</title>
        <authorList>
            <person name="Nupur N."/>
            <person name="Khatri I."/>
            <person name="Kumar R."/>
            <person name="Subramanian S."/>
            <person name="Pinnaka A."/>
        </authorList>
    </citation>
    <scope>NUCLEOTIDE SEQUENCE [LARGE SCALE GENOMIC DNA]</scope>
    <source>
        <strain evidence="2 3">AK7</strain>
    </source>
</reference>
<dbReference type="RefSeq" id="WP_009577972.1">
    <property type="nucleotide sequence ID" value="NZ_AMZN01000006.1"/>
</dbReference>
<dbReference type="Proteomes" id="UP000011135">
    <property type="component" value="Unassembled WGS sequence"/>
</dbReference>
<gene>
    <name evidence="2" type="ORF">C900_04243</name>
</gene>
<keyword evidence="3" id="KW-1185">Reference proteome</keyword>
<keyword evidence="1" id="KW-0472">Membrane</keyword>
<comment type="caution">
    <text evidence="2">The sequence shown here is derived from an EMBL/GenBank/DDBJ whole genome shotgun (WGS) entry which is preliminary data.</text>
</comment>
<evidence type="ECO:0000313" key="3">
    <source>
        <dbReference type="Proteomes" id="UP000011135"/>
    </source>
</evidence>
<dbReference type="EMBL" id="AMZN01000006">
    <property type="protein sequence ID" value="ELR73391.1"/>
    <property type="molecule type" value="Genomic_DNA"/>
</dbReference>